<reference evidence="2 3" key="1">
    <citation type="submission" date="2018-08" db="EMBL/GenBank/DDBJ databases">
        <title>A genome reference for cultivated species of the human gut microbiota.</title>
        <authorList>
            <person name="Zou Y."/>
            <person name="Xue W."/>
            <person name="Luo G."/>
        </authorList>
    </citation>
    <scope>NUCLEOTIDE SEQUENCE [LARGE SCALE GENOMIC DNA]</scope>
    <source>
        <strain evidence="2 3">OF02-7</strain>
    </source>
</reference>
<feature type="chain" id="PRO_5019522398" description="DUF5074 domain-containing protein" evidence="1">
    <location>
        <begin position="23"/>
        <end position="522"/>
    </location>
</feature>
<dbReference type="Proteomes" id="UP000286063">
    <property type="component" value="Unassembled WGS sequence"/>
</dbReference>
<sequence>MNMKRYILFFCLSTLICLNGCFQDDTTLATDASRVGEINVQGLKDTSMIAYAQPLELTAEVAGFADDELTYAWYIYGGQYSKNSEGYRSHPIGEGKKLSYPVELKIGSYTVVCEVTHKASGYFTTATFNLNVTSDFSQGFYVLKETADGNTELDFYNHLKKTTNNDLLAKVLEAPLAGEPRNLSTVFQKTHLDPATATSTHATGLFVAHGDNGCVLFNTTDMSVMFDRTNLQYGEMEADEMPYAMVTFNGSNYYLSNKGVATDRCYDDWTSEYATGQLSLPTEAGASGLIQSYNLYGISYWSQNEHCLMRTTTEYGVFAGCFKIDYEEDYTGLRIDWEKAIPVTSGWNYIDSENTIWYMFDVPGEGRYMVIIKSVYGKKVKIEEVRLMDPALHIAKAEIIAGRGKENNVIYCIDDNRLYRYSVTEGSETSLTFDELPGGNITYLSNLFYGEEFDFIVVGVQNGDKYTMAMYGIAGGQPAGTPVHTFTGTGEVKKVCYVIPYNGTGINSSPFTRYPDPPTIPY</sequence>
<dbReference type="InterPro" id="IPR032183">
    <property type="entry name" value="PKD-like"/>
</dbReference>
<organism evidence="2 3">
    <name type="scientific">Butyricimonas virosa</name>
    <dbReference type="NCBI Taxonomy" id="544645"/>
    <lineage>
        <taxon>Bacteria</taxon>
        <taxon>Pseudomonadati</taxon>
        <taxon>Bacteroidota</taxon>
        <taxon>Bacteroidia</taxon>
        <taxon>Bacteroidales</taxon>
        <taxon>Odoribacteraceae</taxon>
        <taxon>Butyricimonas</taxon>
    </lineage>
</organism>
<evidence type="ECO:0000256" key="1">
    <source>
        <dbReference type="SAM" id="SignalP"/>
    </source>
</evidence>
<name>A0A413IQI1_9BACT</name>
<dbReference type="EMBL" id="QSCR01000006">
    <property type="protein sequence ID" value="RGY19516.1"/>
    <property type="molecule type" value="Genomic_DNA"/>
</dbReference>
<accession>A0A413IQI1</accession>
<evidence type="ECO:0000313" key="2">
    <source>
        <dbReference type="EMBL" id="RGY19516.1"/>
    </source>
</evidence>
<feature type="signal peptide" evidence="1">
    <location>
        <begin position="1"/>
        <end position="22"/>
    </location>
</feature>
<dbReference type="SUPFAM" id="SSF48726">
    <property type="entry name" value="Immunoglobulin"/>
    <property type="match status" value="1"/>
</dbReference>
<proteinExistence type="predicted"/>
<keyword evidence="1" id="KW-0732">Signal</keyword>
<dbReference type="OrthoDB" id="1061929at2"/>
<protein>
    <recommendedName>
        <fullName evidence="4">DUF5074 domain-containing protein</fullName>
    </recommendedName>
</protein>
<dbReference type="Pfam" id="PF16407">
    <property type="entry name" value="PKD_2"/>
    <property type="match status" value="1"/>
</dbReference>
<comment type="caution">
    <text evidence="2">The sequence shown here is derived from an EMBL/GenBank/DDBJ whole genome shotgun (WGS) entry which is preliminary data.</text>
</comment>
<gene>
    <name evidence="2" type="ORF">DXA50_06170</name>
</gene>
<evidence type="ECO:0008006" key="4">
    <source>
        <dbReference type="Google" id="ProtNLM"/>
    </source>
</evidence>
<dbReference type="AlphaFoldDB" id="A0A413IQI1"/>
<evidence type="ECO:0000313" key="3">
    <source>
        <dbReference type="Proteomes" id="UP000286063"/>
    </source>
</evidence>
<dbReference type="InterPro" id="IPR036179">
    <property type="entry name" value="Ig-like_dom_sf"/>
</dbReference>